<evidence type="ECO:0000256" key="1">
    <source>
        <dbReference type="SAM" id="MobiDB-lite"/>
    </source>
</evidence>
<evidence type="ECO:0000313" key="2">
    <source>
        <dbReference type="EMBL" id="KAH3873383.1"/>
    </source>
</evidence>
<evidence type="ECO:0000313" key="3">
    <source>
        <dbReference type="Proteomes" id="UP000828390"/>
    </source>
</evidence>
<proteinExistence type="predicted"/>
<dbReference type="Proteomes" id="UP000828390">
    <property type="component" value="Unassembled WGS sequence"/>
</dbReference>
<protein>
    <submittedName>
        <fullName evidence="2">Uncharacterized protein</fullName>
    </submittedName>
</protein>
<feature type="region of interest" description="Disordered" evidence="1">
    <location>
        <begin position="131"/>
        <end position="159"/>
    </location>
</feature>
<dbReference type="EMBL" id="JAIWYP010000002">
    <property type="protein sequence ID" value="KAH3873383.1"/>
    <property type="molecule type" value="Genomic_DNA"/>
</dbReference>
<comment type="caution">
    <text evidence="2">The sequence shown here is derived from an EMBL/GenBank/DDBJ whole genome shotgun (WGS) entry which is preliminary data.</text>
</comment>
<keyword evidence="3" id="KW-1185">Reference proteome</keyword>
<dbReference type="AlphaFoldDB" id="A0A9D4MB17"/>
<name>A0A9D4MB17_DREPO</name>
<reference evidence="2" key="2">
    <citation type="submission" date="2020-11" db="EMBL/GenBank/DDBJ databases">
        <authorList>
            <person name="McCartney M.A."/>
            <person name="Auch B."/>
            <person name="Kono T."/>
            <person name="Mallez S."/>
            <person name="Becker A."/>
            <person name="Gohl D.M."/>
            <person name="Silverstein K.A.T."/>
            <person name="Koren S."/>
            <person name="Bechman K.B."/>
            <person name="Herman A."/>
            <person name="Abrahante J.E."/>
            <person name="Garbe J."/>
        </authorList>
    </citation>
    <scope>NUCLEOTIDE SEQUENCE</scope>
    <source>
        <strain evidence="2">Duluth1</strain>
        <tissue evidence="2">Whole animal</tissue>
    </source>
</reference>
<organism evidence="2 3">
    <name type="scientific">Dreissena polymorpha</name>
    <name type="common">Zebra mussel</name>
    <name type="synonym">Mytilus polymorpha</name>
    <dbReference type="NCBI Taxonomy" id="45954"/>
    <lineage>
        <taxon>Eukaryota</taxon>
        <taxon>Metazoa</taxon>
        <taxon>Spiralia</taxon>
        <taxon>Lophotrochozoa</taxon>
        <taxon>Mollusca</taxon>
        <taxon>Bivalvia</taxon>
        <taxon>Autobranchia</taxon>
        <taxon>Heteroconchia</taxon>
        <taxon>Euheterodonta</taxon>
        <taxon>Imparidentia</taxon>
        <taxon>Neoheterodontei</taxon>
        <taxon>Myida</taxon>
        <taxon>Dreissenoidea</taxon>
        <taxon>Dreissenidae</taxon>
        <taxon>Dreissena</taxon>
    </lineage>
</organism>
<gene>
    <name evidence="2" type="ORF">DPMN_036617</name>
</gene>
<reference evidence="2" key="1">
    <citation type="journal article" date="2019" name="bioRxiv">
        <title>The Genome of the Zebra Mussel, Dreissena polymorpha: A Resource for Invasive Species Research.</title>
        <authorList>
            <person name="McCartney M.A."/>
            <person name="Auch B."/>
            <person name="Kono T."/>
            <person name="Mallez S."/>
            <person name="Zhang Y."/>
            <person name="Obille A."/>
            <person name="Becker A."/>
            <person name="Abrahante J.E."/>
            <person name="Garbe J."/>
            <person name="Badalamenti J.P."/>
            <person name="Herman A."/>
            <person name="Mangelson H."/>
            <person name="Liachko I."/>
            <person name="Sullivan S."/>
            <person name="Sone E.D."/>
            <person name="Koren S."/>
            <person name="Silverstein K.A.T."/>
            <person name="Beckman K.B."/>
            <person name="Gohl D.M."/>
        </authorList>
    </citation>
    <scope>NUCLEOTIDE SEQUENCE</scope>
    <source>
        <strain evidence="2">Duluth1</strain>
        <tissue evidence="2">Whole animal</tissue>
    </source>
</reference>
<sequence>MKTSLIYKSLESIIVENVFDVIGKPDLFNENSLISAKRIGESKDEEPRMIIAKFRNSDDKFELFKFRDALRRKGIRLSNDLSFLQRKQVKEARLRGLIGYFKNGKLVIFKPDPKKSNDGFDGNSRVFKRARRFGEQNREESEADMETGTTEEGTAVSRK</sequence>
<accession>A0A9D4MB17</accession>